<protein>
    <recommendedName>
        <fullName evidence="4">MetA-pathway of phenol degradation</fullName>
    </recommendedName>
</protein>
<organism evidence="2 3">
    <name type="scientific">Dyella flagellata</name>
    <dbReference type="NCBI Taxonomy" id="1867833"/>
    <lineage>
        <taxon>Bacteria</taxon>
        <taxon>Pseudomonadati</taxon>
        <taxon>Pseudomonadota</taxon>
        <taxon>Gammaproteobacteria</taxon>
        <taxon>Lysobacterales</taxon>
        <taxon>Rhodanobacteraceae</taxon>
        <taxon>Dyella</taxon>
    </lineage>
</organism>
<keyword evidence="1" id="KW-0732">Signal</keyword>
<evidence type="ECO:0000313" key="2">
    <source>
        <dbReference type="EMBL" id="GLQ87270.1"/>
    </source>
</evidence>
<accession>A0ABQ5X9Q8</accession>
<dbReference type="RefSeq" id="WP_284330694.1">
    <property type="nucleotide sequence ID" value="NZ_BSOA01000003.1"/>
</dbReference>
<name>A0ABQ5X9Q8_9GAMM</name>
<gene>
    <name evidence="2" type="ORF">GCM10007898_08360</name>
</gene>
<sequence>MSKRKLSQMRHLSWGLLSLMVLLASAPAHADLTDEIQVYDDSINHRGQLGLELHLNSTLEGRSVPDYPGEIPPDRGFRTTMEWSYGITDTLEAGLYLPFLHDAAGTNYFAGPRLRLKWIPIRPAEGGSGPFFGLNMEISAVNQRLEQGRPAVELRPIIGYRSPLWLIAFNPVVDATFRPRYGNSQSDFAPALKVARTVWSGTALGVEYYNDFGRIGKFDPARKQSQMLFAAVDVTKGLIPFNLGIGRGLNDGTDKWTIKAILEVPI</sequence>
<comment type="caution">
    <text evidence="2">The sequence shown here is derived from an EMBL/GenBank/DDBJ whole genome shotgun (WGS) entry which is preliminary data.</text>
</comment>
<proteinExistence type="predicted"/>
<evidence type="ECO:0000313" key="3">
    <source>
        <dbReference type="Proteomes" id="UP001156627"/>
    </source>
</evidence>
<dbReference type="Proteomes" id="UP001156627">
    <property type="component" value="Unassembled WGS sequence"/>
</dbReference>
<keyword evidence="3" id="KW-1185">Reference proteome</keyword>
<evidence type="ECO:0000256" key="1">
    <source>
        <dbReference type="SAM" id="SignalP"/>
    </source>
</evidence>
<reference evidence="3" key="1">
    <citation type="journal article" date="2019" name="Int. J. Syst. Evol. Microbiol.">
        <title>The Global Catalogue of Microorganisms (GCM) 10K type strain sequencing project: providing services to taxonomists for standard genome sequencing and annotation.</title>
        <authorList>
            <consortium name="The Broad Institute Genomics Platform"/>
            <consortium name="The Broad Institute Genome Sequencing Center for Infectious Disease"/>
            <person name="Wu L."/>
            <person name="Ma J."/>
        </authorList>
    </citation>
    <scope>NUCLEOTIDE SEQUENCE [LARGE SCALE GENOMIC DNA]</scope>
    <source>
        <strain evidence="3">NBRC 111981</strain>
    </source>
</reference>
<feature type="signal peptide" evidence="1">
    <location>
        <begin position="1"/>
        <end position="30"/>
    </location>
</feature>
<dbReference type="EMBL" id="BSOA01000003">
    <property type="protein sequence ID" value="GLQ87270.1"/>
    <property type="molecule type" value="Genomic_DNA"/>
</dbReference>
<feature type="chain" id="PRO_5047283238" description="MetA-pathway of phenol degradation" evidence="1">
    <location>
        <begin position="31"/>
        <end position="266"/>
    </location>
</feature>
<evidence type="ECO:0008006" key="4">
    <source>
        <dbReference type="Google" id="ProtNLM"/>
    </source>
</evidence>